<dbReference type="Gene3D" id="2.30.30.760">
    <property type="match status" value="1"/>
</dbReference>
<comment type="function">
    <text evidence="4">Involved in the assembly process of the P-ring formation. It may associate with FlgF on the rod constituting a structure essential for the P-ring assembly or may act as a modulator protein for the P-ring assembly.</text>
</comment>
<reference evidence="6 7" key="1">
    <citation type="submission" date="2018-06" db="EMBL/GenBank/DDBJ databases">
        <title>Genomic Encyclopedia of Type Strains, Phase III (KMG-III): the genomes of soil and plant-associated and newly described type strains.</title>
        <authorList>
            <person name="Whitman W."/>
        </authorList>
    </citation>
    <scope>NUCLEOTIDE SEQUENCE [LARGE SCALE GENOMIC DNA]</scope>
    <source>
        <strain evidence="6 7">CECT 9025</strain>
    </source>
</reference>
<dbReference type="SMART" id="SM00858">
    <property type="entry name" value="SAF"/>
    <property type="match status" value="1"/>
</dbReference>
<dbReference type="InterPro" id="IPR039246">
    <property type="entry name" value="Flagellar_FlgA"/>
</dbReference>
<dbReference type="InterPro" id="IPR036732">
    <property type="entry name" value="AFP_Neu5c_C_sf"/>
</dbReference>
<feature type="signal peptide" evidence="4">
    <location>
        <begin position="1"/>
        <end position="17"/>
    </location>
</feature>
<keyword evidence="6" id="KW-0966">Cell projection</keyword>
<keyword evidence="2 4" id="KW-0732">Signal</keyword>
<evidence type="ECO:0000256" key="3">
    <source>
        <dbReference type="ARBA" id="ARBA00022764"/>
    </source>
</evidence>
<dbReference type="Pfam" id="PF13144">
    <property type="entry name" value="ChapFlgA"/>
    <property type="match status" value="1"/>
</dbReference>
<comment type="subcellular location">
    <subcellularLocation>
        <location evidence="1 4">Periplasm</location>
    </subcellularLocation>
</comment>
<evidence type="ECO:0000256" key="1">
    <source>
        <dbReference type="ARBA" id="ARBA00004418"/>
    </source>
</evidence>
<protein>
    <recommendedName>
        <fullName evidence="4">Flagella basal body P-ring formation protein FlgA</fullName>
    </recommendedName>
</protein>
<evidence type="ECO:0000313" key="6">
    <source>
        <dbReference type="EMBL" id="PYE84583.1"/>
    </source>
</evidence>
<dbReference type="PANTHER" id="PTHR36307">
    <property type="entry name" value="FLAGELLA BASAL BODY P-RING FORMATION PROTEIN FLGA"/>
    <property type="match status" value="1"/>
</dbReference>
<proteinExistence type="inferred from homology"/>
<keyword evidence="6" id="KW-0282">Flagellum</keyword>
<evidence type="ECO:0000256" key="2">
    <source>
        <dbReference type="ARBA" id="ARBA00022729"/>
    </source>
</evidence>
<accession>A0A318SSA0</accession>
<comment type="caution">
    <text evidence="6">The sequence shown here is derived from an EMBL/GenBank/DDBJ whole genome shotgun (WGS) entry which is preliminary data.</text>
</comment>
<keyword evidence="6" id="KW-0969">Cilium</keyword>
<dbReference type="InterPro" id="IPR017585">
    <property type="entry name" value="SAF_FlgA"/>
</dbReference>
<dbReference type="SUPFAM" id="SSF51269">
    <property type="entry name" value="AFP III-like domain"/>
    <property type="match status" value="1"/>
</dbReference>
<dbReference type="AlphaFoldDB" id="A0A318SSA0"/>
<evidence type="ECO:0000313" key="7">
    <source>
        <dbReference type="Proteomes" id="UP000248311"/>
    </source>
</evidence>
<name>A0A318SSA0_9RHOB</name>
<keyword evidence="3 4" id="KW-0574">Periplasm</keyword>
<keyword evidence="7" id="KW-1185">Reference proteome</keyword>
<sequence length="138" mass="14252">MIRRALLACLCAGPAMADTLVAARTIPAGQVIAEGDLLLRGQEVPGALTDKASAVGQEARVALYAGRPIRAGDLGAPAVVERNETLPLIYENGAITITTEGRALDRAGLGDMLDVMNISSRTTVRARIGPDGGAYVTP</sequence>
<dbReference type="RefSeq" id="WP_110813665.1">
    <property type="nucleotide sequence ID" value="NZ_QJTE01000002.1"/>
</dbReference>
<gene>
    <name evidence="6" type="ORF">DFP88_102384</name>
</gene>
<evidence type="ECO:0000256" key="4">
    <source>
        <dbReference type="RuleBase" id="RU362063"/>
    </source>
</evidence>
<keyword evidence="4" id="KW-1005">Bacterial flagellum biogenesis</keyword>
<feature type="chain" id="PRO_5016192096" description="Flagella basal body P-ring formation protein FlgA" evidence="4">
    <location>
        <begin position="18"/>
        <end position="138"/>
    </location>
</feature>
<evidence type="ECO:0000259" key="5">
    <source>
        <dbReference type="SMART" id="SM00858"/>
    </source>
</evidence>
<dbReference type="GO" id="GO:0044780">
    <property type="term" value="P:bacterial-type flagellum assembly"/>
    <property type="evidence" value="ECO:0007669"/>
    <property type="project" value="InterPro"/>
</dbReference>
<organism evidence="6 7">
    <name type="scientific">Pseudoroseicyclus aestuarii</name>
    <dbReference type="NCBI Taxonomy" id="1795041"/>
    <lineage>
        <taxon>Bacteria</taxon>
        <taxon>Pseudomonadati</taxon>
        <taxon>Pseudomonadota</taxon>
        <taxon>Alphaproteobacteria</taxon>
        <taxon>Rhodobacterales</taxon>
        <taxon>Paracoccaceae</taxon>
        <taxon>Pseudoroseicyclus</taxon>
    </lineage>
</organism>
<dbReference type="GO" id="GO:0042597">
    <property type="term" value="C:periplasmic space"/>
    <property type="evidence" value="ECO:0007669"/>
    <property type="project" value="UniProtKB-SubCell"/>
</dbReference>
<comment type="similarity">
    <text evidence="4">Belongs to the FlgA family.</text>
</comment>
<feature type="domain" description="SAF" evidence="5">
    <location>
        <begin position="17"/>
        <end position="75"/>
    </location>
</feature>
<dbReference type="NCBIfam" id="TIGR03170">
    <property type="entry name" value="flgA_cterm"/>
    <property type="match status" value="1"/>
</dbReference>
<dbReference type="CDD" id="cd11614">
    <property type="entry name" value="SAF_CpaB_FlgA_like"/>
    <property type="match status" value="1"/>
</dbReference>
<dbReference type="Proteomes" id="UP000248311">
    <property type="component" value="Unassembled WGS sequence"/>
</dbReference>
<dbReference type="Gene3D" id="3.90.1210.10">
    <property type="entry name" value="Antifreeze-like/N-acetylneuraminic acid synthase C-terminal domain"/>
    <property type="match status" value="1"/>
</dbReference>
<dbReference type="EMBL" id="QJTE01000002">
    <property type="protein sequence ID" value="PYE84583.1"/>
    <property type="molecule type" value="Genomic_DNA"/>
</dbReference>
<dbReference type="InterPro" id="IPR013974">
    <property type="entry name" value="SAF"/>
</dbReference>
<dbReference type="OrthoDB" id="7619725at2"/>
<dbReference type="PANTHER" id="PTHR36307:SF1">
    <property type="entry name" value="FLAGELLA BASAL BODY P-RING FORMATION PROTEIN FLGA"/>
    <property type="match status" value="1"/>
</dbReference>